<dbReference type="SMART" id="SM00710">
    <property type="entry name" value="PbH1"/>
    <property type="match status" value="5"/>
</dbReference>
<dbReference type="InterPro" id="IPR011050">
    <property type="entry name" value="Pectin_lyase_fold/virulence"/>
</dbReference>
<evidence type="ECO:0000256" key="1">
    <source>
        <dbReference type="SAM" id="SignalP"/>
    </source>
</evidence>
<evidence type="ECO:0000313" key="3">
    <source>
        <dbReference type="EMBL" id="SAK49596.1"/>
    </source>
</evidence>
<name>A0A157ZVV9_9BURK</name>
<dbReference type="Proteomes" id="UP000054624">
    <property type="component" value="Unassembled WGS sequence"/>
</dbReference>
<dbReference type="Gene3D" id="2.160.20.10">
    <property type="entry name" value="Single-stranded right-handed beta-helix, Pectin lyase-like"/>
    <property type="match status" value="1"/>
</dbReference>
<protein>
    <submittedName>
        <fullName evidence="3">Pectate lyase superfamily protein</fullName>
    </submittedName>
</protein>
<evidence type="ECO:0000259" key="2">
    <source>
        <dbReference type="Pfam" id="PF13229"/>
    </source>
</evidence>
<dbReference type="EMBL" id="FCOI02000003">
    <property type="protein sequence ID" value="SAK49596.1"/>
    <property type="molecule type" value="Genomic_DNA"/>
</dbReference>
<keyword evidence="4" id="KW-1185">Reference proteome</keyword>
<feature type="chain" id="PRO_5007619773" evidence="1">
    <location>
        <begin position="22"/>
        <end position="605"/>
    </location>
</feature>
<dbReference type="Pfam" id="PF13229">
    <property type="entry name" value="Beta_helix"/>
    <property type="match status" value="1"/>
</dbReference>
<dbReference type="STRING" id="1777137.AWB76_01351"/>
<dbReference type="InterPro" id="IPR039448">
    <property type="entry name" value="Beta_helix"/>
</dbReference>
<feature type="domain" description="Right handed beta helix" evidence="2">
    <location>
        <begin position="162"/>
        <end position="304"/>
    </location>
</feature>
<gene>
    <name evidence="3" type="ORF">AWB76_01351</name>
</gene>
<keyword evidence="1" id="KW-0732">Signal</keyword>
<dbReference type="GO" id="GO:0016829">
    <property type="term" value="F:lyase activity"/>
    <property type="evidence" value="ECO:0007669"/>
    <property type="project" value="UniProtKB-KW"/>
</dbReference>
<reference evidence="4" key="1">
    <citation type="submission" date="2016-01" db="EMBL/GenBank/DDBJ databases">
        <authorList>
            <person name="Peeters Charlotte."/>
        </authorList>
    </citation>
    <scope>NUCLEOTIDE SEQUENCE [LARGE SCALE GENOMIC DNA]</scope>
</reference>
<proteinExistence type="predicted"/>
<evidence type="ECO:0000313" key="4">
    <source>
        <dbReference type="Proteomes" id="UP000054624"/>
    </source>
</evidence>
<keyword evidence="3" id="KW-0456">Lyase</keyword>
<dbReference type="RefSeq" id="WP_082864362.1">
    <property type="nucleotide sequence ID" value="NZ_FCOI02000003.1"/>
</dbReference>
<dbReference type="InterPro" id="IPR012334">
    <property type="entry name" value="Pectin_lyas_fold"/>
</dbReference>
<dbReference type="InterPro" id="IPR006626">
    <property type="entry name" value="PbH1"/>
</dbReference>
<dbReference type="SUPFAM" id="SSF51126">
    <property type="entry name" value="Pectin lyase-like"/>
    <property type="match status" value="2"/>
</dbReference>
<organism evidence="3 4">
    <name type="scientific">Caballeronia temeraria</name>
    <dbReference type="NCBI Taxonomy" id="1777137"/>
    <lineage>
        <taxon>Bacteria</taxon>
        <taxon>Pseudomonadati</taxon>
        <taxon>Pseudomonadota</taxon>
        <taxon>Betaproteobacteria</taxon>
        <taxon>Burkholderiales</taxon>
        <taxon>Burkholderiaceae</taxon>
        <taxon>Caballeronia</taxon>
    </lineage>
</organism>
<sequence>MKRLWHWFPIAALMCSNLTVAQEGAVRKSTVDGTAAYLSASAHAIARKVAKKFDSSVDCHARFAADNTGATDATKALNRCFAAGGNVRLKAGIYRVSSYLLVPANTFVTGDGPESTIIQLTANVPLYEPWGSADQRQIVLINGDNAGVFNLQIDAGGFNGCGIGVWHSANNFIGGNDIWNCGSSAQGILQTGSSHQYVYNNRIVDTMHGMEIWQVTHGQYSDNVIDTASDGGFFEADSEDLIVNGNTISNCGDVGLDAEGGVDVILIGNTVRNANFGELSYFRNGTGSGRIPRNVVFVNNTAYRTPAYLSGAAKAVSPTSTEAGAIMLSSSTDGQKGIVFSNNTIHATGRAALWANDQGAGVRTGFEIVHNDFTSDETMFTFNRAQGAVIKENHLHGLPGAEIHEGEWKNPDGGAFVNNSFEYDVTKTKGYALRYYTDSPIATSPIIAGNACHNCGAYAFEHDPYNSGVPAIVHDNAFSDAWQPNGGVHVTANGYPLYRGQRLRVSFSGVHTASLDLSTLTALGGSSTHANITLQVWSAGAQGSTYKLARPAGAAITSNDGSGMGSGVGANASCHATFSGTTIRLTGIAAQSVTGYLTLDLTSSR</sequence>
<dbReference type="OrthoDB" id="9122170at2"/>
<accession>A0A157ZVV9</accession>
<dbReference type="AlphaFoldDB" id="A0A157ZVV9"/>
<feature type="signal peptide" evidence="1">
    <location>
        <begin position="1"/>
        <end position="21"/>
    </location>
</feature>